<dbReference type="Gene3D" id="3.40.1190.20">
    <property type="match status" value="1"/>
</dbReference>
<dbReference type="SUPFAM" id="SSF53613">
    <property type="entry name" value="Ribokinase-like"/>
    <property type="match status" value="1"/>
</dbReference>
<evidence type="ECO:0000256" key="4">
    <source>
        <dbReference type="ARBA" id="ARBA00022777"/>
    </source>
</evidence>
<dbReference type="InterPro" id="IPR002173">
    <property type="entry name" value="Carboh/pur_kinase_PfkB_CS"/>
</dbReference>
<dbReference type="GO" id="GO:0005524">
    <property type="term" value="F:ATP binding"/>
    <property type="evidence" value="ECO:0007669"/>
    <property type="project" value="UniProtKB-UniRule"/>
</dbReference>
<feature type="domain" description="Carbohydrate kinase PfkB" evidence="7">
    <location>
        <begin position="12"/>
        <end position="313"/>
    </location>
</feature>
<dbReference type="PANTHER" id="PTHR43085">
    <property type="entry name" value="HEXOKINASE FAMILY MEMBER"/>
    <property type="match status" value="1"/>
</dbReference>
<dbReference type="PANTHER" id="PTHR43085:SF49">
    <property type="entry name" value="5-DEHYDRO-2-DEOXYGLUCONOKINASE"/>
    <property type="match status" value="1"/>
</dbReference>
<comment type="function">
    <text evidence="6">Catalyzes the phosphorylation of 5-dehydro-2-deoxy-D-gluconate (2-deoxy-5-keto-D-gluconate or DKG) to 6-phospho-5-dehydro-2-deoxy-D-gluconate (DKGP).</text>
</comment>
<evidence type="ECO:0000256" key="2">
    <source>
        <dbReference type="ARBA" id="ARBA00022679"/>
    </source>
</evidence>
<evidence type="ECO:0000256" key="1">
    <source>
        <dbReference type="ARBA" id="ARBA00010688"/>
    </source>
</evidence>
<dbReference type="Pfam" id="PF00294">
    <property type="entry name" value="PfkB"/>
    <property type="match status" value="1"/>
</dbReference>
<dbReference type="PROSITE" id="PS00584">
    <property type="entry name" value="PFKB_KINASES_2"/>
    <property type="match status" value="1"/>
</dbReference>
<dbReference type="InterPro" id="IPR022841">
    <property type="entry name" value="DKG_kinase_firmi"/>
</dbReference>
<dbReference type="EC" id="2.7.1.92" evidence="6"/>
<keyword evidence="5 6" id="KW-0067">ATP-binding</keyword>
<dbReference type="InterPro" id="IPR029056">
    <property type="entry name" value="Ribokinase-like"/>
</dbReference>
<evidence type="ECO:0000313" key="8">
    <source>
        <dbReference type="EMBL" id="MCK6257403.1"/>
    </source>
</evidence>
<dbReference type="AlphaFoldDB" id="A0A9X1XB90"/>
<comment type="similarity">
    <text evidence="1 6">Belongs to the carbohydrate kinase PfkB family.</text>
</comment>
<dbReference type="RefSeq" id="WP_248252903.1">
    <property type="nucleotide sequence ID" value="NZ_JAIWJX010000002.1"/>
</dbReference>
<organism evidence="8 9">
    <name type="scientific">Fictibacillus marinisediminis</name>
    <dbReference type="NCBI Taxonomy" id="2878389"/>
    <lineage>
        <taxon>Bacteria</taxon>
        <taxon>Bacillati</taxon>
        <taxon>Bacillota</taxon>
        <taxon>Bacilli</taxon>
        <taxon>Bacillales</taxon>
        <taxon>Fictibacillaceae</taxon>
        <taxon>Fictibacillus</taxon>
    </lineage>
</organism>
<keyword evidence="2 6" id="KW-0808">Transferase</keyword>
<accession>A0A9X1XB90</accession>
<dbReference type="InterPro" id="IPR050306">
    <property type="entry name" value="PfkB_Carbo_kinase"/>
</dbReference>
<dbReference type="InterPro" id="IPR030830">
    <property type="entry name" value="Myo_inos_IolC"/>
</dbReference>
<dbReference type="Proteomes" id="UP001139011">
    <property type="component" value="Unassembled WGS sequence"/>
</dbReference>
<comment type="catalytic activity">
    <reaction evidence="6">
        <text>5-dehydro-2-deoxy-D-gluconate + ATP = 6-phospho-5-dehydro-2-deoxy-D-gluconate + ADP + H(+)</text>
        <dbReference type="Rhea" id="RHEA:13497"/>
        <dbReference type="ChEBI" id="CHEBI:15378"/>
        <dbReference type="ChEBI" id="CHEBI:16669"/>
        <dbReference type="ChEBI" id="CHEBI:30616"/>
        <dbReference type="ChEBI" id="CHEBI:57949"/>
        <dbReference type="ChEBI" id="CHEBI:456216"/>
        <dbReference type="EC" id="2.7.1.92"/>
    </reaction>
</comment>
<dbReference type="NCBIfam" id="TIGR04382">
    <property type="entry name" value="myo_inos_iolC_N"/>
    <property type="match status" value="1"/>
</dbReference>
<dbReference type="GO" id="GO:0019310">
    <property type="term" value="P:inositol catabolic process"/>
    <property type="evidence" value="ECO:0007669"/>
    <property type="project" value="UniProtKB-UniRule"/>
</dbReference>
<name>A0A9X1XB90_9BACL</name>
<evidence type="ECO:0000256" key="5">
    <source>
        <dbReference type="ARBA" id="ARBA00022840"/>
    </source>
</evidence>
<protein>
    <recommendedName>
        <fullName evidence="6">5-dehydro-2-deoxygluconokinase</fullName>
        <ecNumber evidence="6">2.7.1.92</ecNumber>
    </recommendedName>
    <alternativeName>
        <fullName evidence="6">2-deoxy-5-keto-D-gluconate kinase</fullName>
        <shortName evidence="6">DKG kinase</shortName>
    </alternativeName>
</protein>
<reference evidence="8" key="1">
    <citation type="submission" date="2021-09" db="EMBL/GenBank/DDBJ databases">
        <title>Genome analysis of Fictibacillus sp. KIGAM418 isolated from marine sediment.</title>
        <authorList>
            <person name="Seo M.-J."/>
            <person name="Cho E.-S."/>
            <person name="Hwang C.Y."/>
        </authorList>
    </citation>
    <scope>NUCLEOTIDE SEQUENCE</scope>
    <source>
        <strain evidence="8">KIGAM418</strain>
    </source>
</reference>
<comment type="pathway">
    <text evidence="6">Polyol metabolism; myo-inositol degradation into acetyl-CoA; acetyl-CoA from myo-inositol: step 5/7.</text>
</comment>
<proteinExistence type="inferred from homology"/>
<dbReference type="Gene3D" id="2.20.150.10">
    <property type="entry name" value="putative 5-dehydro-2- deoxygluconokinase"/>
    <property type="match status" value="1"/>
</dbReference>
<dbReference type="GO" id="GO:0047590">
    <property type="term" value="F:5-dehydro-2-deoxygluconokinase activity"/>
    <property type="evidence" value="ECO:0007669"/>
    <property type="project" value="UniProtKB-UniRule"/>
</dbReference>
<gene>
    <name evidence="6 8" type="primary">iolC</name>
    <name evidence="8" type="ORF">LCY76_12455</name>
</gene>
<keyword evidence="3 6" id="KW-0547">Nucleotide-binding</keyword>
<evidence type="ECO:0000256" key="6">
    <source>
        <dbReference type="HAMAP-Rule" id="MF_01668"/>
    </source>
</evidence>
<dbReference type="EMBL" id="JAIWJX010000002">
    <property type="protein sequence ID" value="MCK6257403.1"/>
    <property type="molecule type" value="Genomic_DNA"/>
</dbReference>
<dbReference type="InterPro" id="IPR011611">
    <property type="entry name" value="PfkB_dom"/>
</dbReference>
<dbReference type="InterPro" id="IPR023314">
    <property type="entry name" value="Myo_inos_IolC-like_sf"/>
</dbReference>
<dbReference type="CDD" id="cd01166">
    <property type="entry name" value="KdgK"/>
    <property type="match status" value="1"/>
</dbReference>
<evidence type="ECO:0000259" key="7">
    <source>
        <dbReference type="Pfam" id="PF00294"/>
    </source>
</evidence>
<keyword evidence="4 6" id="KW-0418">Kinase</keyword>
<sequence length="336" mass="37412">MKVEFSKNREFDIIAIGRACIDLNATEYNRPMEETMTFTKYVGGSPANIAIGSSKLGLNAGFIGKISDDQHGRFIQQYMNRMGVDTSNLIIDKEGHKTGLAFTEIKSPEECSILMYREDVADLYLAPSEIRESYLKRSSILLVSGTALSKSPSREAVLNAIQLAKRNHVLVIFELDYRPYTWKSREETSVYYSLVAEQSDVILGTRDEYDILENKPNGKNKDTIQYLFQHSPGLIVIKQGVEGSFAYTREGETYKGKAYPTEVLKTFGAGDSYASAFLYALIKGKGIESALKYGSASASIVVSKHSSSDAMPTVQEIEQFIREKESPLNESIHVKG</sequence>
<evidence type="ECO:0000256" key="3">
    <source>
        <dbReference type="ARBA" id="ARBA00022741"/>
    </source>
</evidence>
<dbReference type="HAMAP" id="MF_01668">
    <property type="entry name" value="IolC"/>
    <property type="match status" value="1"/>
</dbReference>
<keyword evidence="9" id="KW-1185">Reference proteome</keyword>
<evidence type="ECO:0000313" key="9">
    <source>
        <dbReference type="Proteomes" id="UP001139011"/>
    </source>
</evidence>
<comment type="caution">
    <text evidence="8">The sequence shown here is derived from an EMBL/GenBank/DDBJ whole genome shotgun (WGS) entry which is preliminary data.</text>
</comment>